<gene>
    <name evidence="11" type="ORF">AV274_3604</name>
</gene>
<feature type="transmembrane region" description="Helical" evidence="10">
    <location>
        <begin position="53"/>
        <end position="75"/>
    </location>
</feature>
<dbReference type="InterPro" id="IPR002067">
    <property type="entry name" value="MCP"/>
</dbReference>
<evidence type="ECO:0000313" key="11">
    <source>
        <dbReference type="EMBL" id="OAO14693.1"/>
    </source>
</evidence>
<keyword evidence="4 8" id="KW-0812">Transmembrane</keyword>
<evidence type="ECO:0000256" key="7">
    <source>
        <dbReference type="ARBA" id="ARBA00023136"/>
    </source>
</evidence>
<keyword evidence="5" id="KW-0677">Repeat</keyword>
<feature type="transmembrane region" description="Helical" evidence="10">
    <location>
        <begin position="95"/>
        <end position="118"/>
    </location>
</feature>
<dbReference type="InterPro" id="IPR044712">
    <property type="entry name" value="SLC25A32-like"/>
</dbReference>
<dbReference type="EMBL" id="LXWW01000219">
    <property type="protein sequence ID" value="OAO14693.1"/>
    <property type="molecule type" value="Genomic_DNA"/>
</dbReference>
<keyword evidence="6 10" id="KW-1133">Transmembrane helix</keyword>
<evidence type="ECO:0000256" key="3">
    <source>
        <dbReference type="ARBA" id="ARBA00022448"/>
    </source>
</evidence>
<keyword evidence="3 9" id="KW-0813">Transport</keyword>
<dbReference type="Proteomes" id="UP000078348">
    <property type="component" value="Unassembled WGS sequence"/>
</dbReference>
<dbReference type="PANTHER" id="PTHR45683">
    <property type="entry name" value="MITOCHONDRIAL NICOTINAMIDE ADENINE DINUCLEOTIDE TRANSPORTER 1-RELATED-RELATED"/>
    <property type="match status" value="1"/>
</dbReference>
<name>A0A196SCG0_BLAHN</name>
<sequence>MCGGSRCFMTTICLHPLDFIKTRLQVNSETGYNFMKNFWVIMKTAYREGGLRVFYQGITPAVIGSVTSWSVYFAFYENAKNRYKRLLCVDQLNGFYNMISSLEAGVIGSTITCPLWFLKTRLQLQSRLSKMPGYKPYNGMMDALIRIVREEGFHTLYCGLIPSLLLTSHAAIQFVIYEELKRIERNYNIAIDYKTGLYCGAISKFCASMITYPLQVFRSRMQQLNAKSSYKNMLDCALKIWKKEGIVGFYGGLLPNLIRVVPSSSITLMTYEFVNSFLRERHLLE</sequence>
<comment type="caution">
    <text evidence="11">The sequence shown here is derived from an EMBL/GenBank/DDBJ whole genome shotgun (WGS) entry which is preliminary data.</text>
</comment>
<evidence type="ECO:0000313" key="12">
    <source>
        <dbReference type="Proteomes" id="UP000078348"/>
    </source>
</evidence>
<dbReference type="Pfam" id="PF00153">
    <property type="entry name" value="Mito_carr"/>
    <property type="match status" value="3"/>
</dbReference>
<protein>
    <submittedName>
        <fullName evidence="11">Mitochondrial folate transporter</fullName>
    </submittedName>
</protein>
<dbReference type="STRING" id="478820.A0A196SCG0"/>
<dbReference type="PRINTS" id="PR00926">
    <property type="entry name" value="MITOCARRIER"/>
</dbReference>
<dbReference type="Gene3D" id="1.50.40.10">
    <property type="entry name" value="Mitochondrial carrier domain"/>
    <property type="match status" value="1"/>
</dbReference>
<proteinExistence type="inferred from homology"/>
<reference evidence="11 12" key="1">
    <citation type="submission" date="2016-05" db="EMBL/GenBank/DDBJ databases">
        <title>Nuclear genome of Blastocystis sp. subtype 1 NandII.</title>
        <authorList>
            <person name="Gentekaki E."/>
            <person name="Curtis B."/>
            <person name="Stairs C."/>
            <person name="Eme L."/>
            <person name="Herman E."/>
            <person name="Klimes V."/>
            <person name="Arias M.C."/>
            <person name="Elias M."/>
            <person name="Hilliou F."/>
            <person name="Klute M."/>
            <person name="Malik S.-B."/>
            <person name="Pightling A."/>
            <person name="Rachubinski R."/>
            <person name="Salas D."/>
            <person name="Schlacht A."/>
            <person name="Suga H."/>
            <person name="Archibald J."/>
            <person name="Ball S.G."/>
            <person name="Clark G."/>
            <person name="Dacks J."/>
            <person name="Van Der Giezen M."/>
            <person name="Tsaousis A."/>
            <person name="Roger A."/>
        </authorList>
    </citation>
    <scope>NUCLEOTIDE SEQUENCE [LARGE SCALE GENOMIC DNA]</scope>
    <source>
        <strain evidence="12">ATCC 50177 / NandII</strain>
    </source>
</reference>
<evidence type="ECO:0000256" key="4">
    <source>
        <dbReference type="ARBA" id="ARBA00022692"/>
    </source>
</evidence>
<dbReference type="SUPFAM" id="SSF103506">
    <property type="entry name" value="Mitochondrial carrier"/>
    <property type="match status" value="1"/>
</dbReference>
<feature type="transmembrane region" description="Helical" evidence="10">
    <location>
        <begin position="156"/>
        <end position="175"/>
    </location>
</feature>
<comment type="similarity">
    <text evidence="2 9">Belongs to the mitochondrial carrier (TC 2.A.29) family.</text>
</comment>
<dbReference type="GO" id="GO:0015215">
    <property type="term" value="F:nucleotide transmembrane transporter activity"/>
    <property type="evidence" value="ECO:0007669"/>
    <property type="project" value="UniProtKB-ARBA"/>
</dbReference>
<comment type="subcellular location">
    <subcellularLocation>
        <location evidence="1">Membrane</location>
        <topology evidence="1">Multi-pass membrane protein</topology>
    </subcellularLocation>
</comment>
<evidence type="ECO:0000256" key="9">
    <source>
        <dbReference type="RuleBase" id="RU000488"/>
    </source>
</evidence>
<feature type="repeat" description="Solcar" evidence="8">
    <location>
        <begin position="1"/>
        <end position="82"/>
    </location>
</feature>
<organism evidence="11 12">
    <name type="scientific">Blastocystis sp. subtype 1 (strain ATCC 50177 / NandII)</name>
    <dbReference type="NCBI Taxonomy" id="478820"/>
    <lineage>
        <taxon>Eukaryota</taxon>
        <taxon>Sar</taxon>
        <taxon>Stramenopiles</taxon>
        <taxon>Bigyra</taxon>
        <taxon>Opalozoa</taxon>
        <taxon>Opalinata</taxon>
        <taxon>Blastocystidae</taxon>
        <taxon>Blastocystis</taxon>
    </lineage>
</organism>
<dbReference type="OrthoDB" id="428293at2759"/>
<dbReference type="GO" id="GO:0016020">
    <property type="term" value="C:membrane"/>
    <property type="evidence" value="ECO:0007669"/>
    <property type="project" value="UniProtKB-SubCell"/>
</dbReference>
<feature type="repeat" description="Solcar" evidence="8">
    <location>
        <begin position="92"/>
        <end position="183"/>
    </location>
</feature>
<dbReference type="InterPro" id="IPR018108">
    <property type="entry name" value="MCP_transmembrane"/>
</dbReference>
<evidence type="ECO:0000256" key="8">
    <source>
        <dbReference type="PROSITE-ProRule" id="PRU00282"/>
    </source>
</evidence>
<evidence type="ECO:0000256" key="1">
    <source>
        <dbReference type="ARBA" id="ARBA00004141"/>
    </source>
</evidence>
<keyword evidence="7 8" id="KW-0472">Membrane</keyword>
<feature type="repeat" description="Solcar" evidence="8">
    <location>
        <begin position="191"/>
        <end position="277"/>
    </location>
</feature>
<evidence type="ECO:0000256" key="2">
    <source>
        <dbReference type="ARBA" id="ARBA00006375"/>
    </source>
</evidence>
<keyword evidence="12" id="KW-1185">Reference proteome</keyword>
<evidence type="ECO:0000256" key="6">
    <source>
        <dbReference type="ARBA" id="ARBA00022989"/>
    </source>
</evidence>
<dbReference type="AlphaFoldDB" id="A0A196SCG0"/>
<accession>A0A196SCG0</accession>
<dbReference type="InterPro" id="IPR023395">
    <property type="entry name" value="MCP_dom_sf"/>
</dbReference>
<dbReference type="PROSITE" id="PS50920">
    <property type="entry name" value="SOLCAR"/>
    <property type="match status" value="3"/>
</dbReference>
<evidence type="ECO:0000256" key="5">
    <source>
        <dbReference type="ARBA" id="ARBA00022737"/>
    </source>
</evidence>
<evidence type="ECO:0000256" key="10">
    <source>
        <dbReference type="SAM" id="Phobius"/>
    </source>
</evidence>